<feature type="compositionally biased region" description="Basic and acidic residues" evidence="1">
    <location>
        <begin position="94"/>
        <end position="103"/>
    </location>
</feature>
<dbReference type="Proteomes" id="UP000287972">
    <property type="component" value="Unassembled WGS sequence"/>
</dbReference>
<evidence type="ECO:0000256" key="1">
    <source>
        <dbReference type="SAM" id="MobiDB-lite"/>
    </source>
</evidence>
<keyword evidence="4" id="KW-1185">Reference proteome</keyword>
<accession>A0A428NSZ1</accession>
<sequence>MKDVYVIENHQDGYRFVYSWLETVDLTPPQTLFTRPVKRLKINKVHRQDSTRRCNGCEILTPSHSSLSDSAYSDDEESVYEQTPKASRQGDGLRGWRRDDRSRSGRSTPSLASSSAASGASSPTKQFRYAEKQETGFQPLNFEPNIHRLPPSLKSLRRSLNSISFGEAILPLELREKVEELGDFPQFAFFDSQTQSTKWRIPPTALVRQVVKRAVECDQNRQGESSWNMDVHRLLLDFAFQGADNDDLVDYRYCTGAQIVTEYKPKGAPSKMVDFCICIKPQDSSTEARVIESFTGERPGLSINHTDWGNFCKHPIALSI</sequence>
<evidence type="ECO:0000313" key="3">
    <source>
        <dbReference type="EMBL" id="RSL43885.1"/>
    </source>
</evidence>
<dbReference type="InterPro" id="IPR046797">
    <property type="entry name" value="PDDEXK_12"/>
</dbReference>
<organism evidence="3 4">
    <name type="scientific">Fusarium floridanum</name>
    <dbReference type="NCBI Taxonomy" id="1325733"/>
    <lineage>
        <taxon>Eukaryota</taxon>
        <taxon>Fungi</taxon>
        <taxon>Dikarya</taxon>
        <taxon>Ascomycota</taxon>
        <taxon>Pezizomycotina</taxon>
        <taxon>Sordariomycetes</taxon>
        <taxon>Hypocreomycetidae</taxon>
        <taxon>Hypocreales</taxon>
        <taxon>Nectriaceae</taxon>
        <taxon>Fusarium</taxon>
        <taxon>Fusarium solani species complex</taxon>
    </lineage>
</organism>
<feature type="compositionally biased region" description="Low complexity" evidence="1">
    <location>
        <begin position="105"/>
        <end position="124"/>
    </location>
</feature>
<feature type="domain" description="PD-(D/E)XK nuclease-like" evidence="2">
    <location>
        <begin position="174"/>
        <end position="320"/>
    </location>
</feature>
<dbReference type="Pfam" id="PF20516">
    <property type="entry name" value="PDDEXK_12"/>
    <property type="match status" value="1"/>
</dbReference>
<reference evidence="3 4" key="1">
    <citation type="submission" date="2017-06" db="EMBL/GenBank/DDBJ databases">
        <title>Comparative genomic analysis of Ambrosia Fusariam Clade fungi.</title>
        <authorList>
            <person name="Stajich J.E."/>
            <person name="Carrillo J."/>
            <person name="Kijimoto T."/>
            <person name="Eskalen A."/>
            <person name="O'Donnell K."/>
            <person name="Kasson M."/>
        </authorList>
    </citation>
    <scope>NUCLEOTIDE SEQUENCE [LARGE SCALE GENOMIC DNA]</scope>
    <source>
        <strain evidence="3 4">NRRL62606</strain>
    </source>
</reference>
<protein>
    <recommendedName>
        <fullName evidence="2">PD-(D/E)XK nuclease-like domain-containing protein</fullName>
    </recommendedName>
</protein>
<evidence type="ECO:0000313" key="4">
    <source>
        <dbReference type="Proteomes" id="UP000287972"/>
    </source>
</evidence>
<evidence type="ECO:0000259" key="2">
    <source>
        <dbReference type="Pfam" id="PF20516"/>
    </source>
</evidence>
<gene>
    <name evidence="3" type="ORF">CEP51_016305</name>
</gene>
<dbReference type="AlphaFoldDB" id="A0A428NSZ1"/>
<dbReference type="EMBL" id="NKCL01001090">
    <property type="protein sequence ID" value="RSL43885.1"/>
    <property type="molecule type" value="Genomic_DNA"/>
</dbReference>
<proteinExistence type="predicted"/>
<comment type="caution">
    <text evidence="3">The sequence shown here is derived from an EMBL/GenBank/DDBJ whole genome shotgun (WGS) entry which is preliminary data.</text>
</comment>
<feature type="region of interest" description="Disordered" evidence="1">
    <location>
        <begin position="65"/>
        <end position="126"/>
    </location>
</feature>
<name>A0A428NSZ1_9HYPO</name>